<sequence>MKFSKFIFTIDAHTMGEPTRVVIAGIHAVPGNSMMEKKIYLEKESDYIRKLLMLEPRGHNGMFGSILTQPVNPSADLGVVFMDTKGYLNMCGHGVIGTVTIALEMGFIPMKKSITEVILDTPAGLVKTQAIISHDRVEGVTFQGVPSFVFKADHRVLLPEVGEINVDIVFGGNFFGVVSAKDLGIKVERENISRLIYLGMRLREELNKSIKVVHPENRYINSIDLIEIYDSPTDSEANLKNCVIFGKGHPFF</sequence>
<dbReference type="Gene3D" id="3.10.310.10">
    <property type="entry name" value="Diaminopimelate Epimerase, Chain A, domain 1"/>
    <property type="match status" value="1"/>
</dbReference>
<evidence type="ECO:0008006" key="3">
    <source>
        <dbReference type="Google" id="ProtNLM"/>
    </source>
</evidence>
<comment type="similarity">
    <text evidence="1">Belongs to the proline racemase family.</text>
</comment>
<dbReference type="GO" id="GO:0047580">
    <property type="term" value="F:4-hydroxyproline epimerase activity"/>
    <property type="evidence" value="ECO:0007669"/>
    <property type="project" value="TreeGrafter"/>
</dbReference>
<protein>
    <recommendedName>
        <fullName evidence="3">Proline racemase</fullName>
    </recommendedName>
</protein>
<dbReference type="PANTHER" id="PTHR33442">
    <property type="entry name" value="TRANS-3-HYDROXY-L-PROLINE DEHYDRATASE"/>
    <property type="match status" value="1"/>
</dbReference>
<dbReference type="SFLD" id="SFLDS00028">
    <property type="entry name" value="Proline_Racemase"/>
    <property type="match status" value="1"/>
</dbReference>
<dbReference type="EMBL" id="BARW01009197">
    <property type="protein sequence ID" value="GAI77424.1"/>
    <property type="molecule type" value="Genomic_DNA"/>
</dbReference>
<dbReference type="Pfam" id="PF05544">
    <property type="entry name" value="Pro_racemase"/>
    <property type="match status" value="1"/>
</dbReference>
<dbReference type="InterPro" id="IPR008794">
    <property type="entry name" value="Pro_racemase_fam"/>
</dbReference>
<dbReference type="SUPFAM" id="SSF54506">
    <property type="entry name" value="Diaminopimelate epimerase-like"/>
    <property type="match status" value="1"/>
</dbReference>
<gene>
    <name evidence="2" type="ORF">S12H4_18588</name>
</gene>
<evidence type="ECO:0000313" key="2">
    <source>
        <dbReference type="EMBL" id="GAI77424.1"/>
    </source>
</evidence>
<accession>X1TBM8</accession>
<dbReference type="FunFam" id="3.10.310.10:FF:000003">
    <property type="entry name" value="Proline racemase"/>
    <property type="match status" value="1"/>
</dbReference>
<reference evidence="2" key="1">
    <citation type="journal article" date="2014" name="Front. Microbiol.">
        <title>High frequency of phylogenetically diverse reductive dehalogenase-homologous genes in deep subseafloor sedimentary metagenomes.</title>
        <authorList>
            <person name="Kawai M."/>
            <person name="Futagami T."/>
            <person name="Toyoda A."/>
            <person name="Takaki Y."/>
            <person name="Nishi S."/>
            <person name="Hori S."/>
            <person name="Arai W."/>
            <person name="Tsubouchi T."/>
            <person name="Morono Y."/>
            <person name="Uchiyama I."/>
            <person name="Ito T."/>
            <person name="Fujiyama A."/>
            <person name="Inagaki F."/>
            <person name="Takami H."/>
        </authorList>
    </citation>
    <scope>NUCLEOTIDE SEQUENCE</scope>
    <source>
        <strain evidence="2">Expedition CK06-06</strain>
    </source>
</reference>
<comment type="caution">
    <text evidence="2">The sequence shown here is derived from an EMBL/GenBank/DDBJ whole genome shotgun (WGS) entry which is preliminary data.</text>
</comment>
<dbReference type="PANTHER" id="PTHR33442:SF5">
    <property type="entry name" value="BIFUNCTIONAL TRANS-3-HYDROXY-L-PROLINE DEHYDRATASE_2-EPIMERASE"/>
    <property type="match status" value="1"/>
</dbReference>
<name>X1TBM8_9ZZZZ</name>
<dbReference type="AlphaFoldDB" id="X1TBM8"/>
<proteinExistence type="inferred from homology"/>
<organism evidence="2">
    <name type="scientific">marine sediment metagenome</name>
    <dbReference type="NCBI Taxonomy" id="412755"/>
    <lineage>
        <taxon>unclassified sequences</taxon>
        <taxon>metagenomes</taxon>
        <taxon>ecological metagenomes</taxon>
    </lineage>
</organism>
<evidence type="ECO:0000256" key="1">
    <source>
        <dbReference type="ARBA" id="ARBA00007529"/>
    </source>
</evidence>